<keyword evidence="2" id="KW-1185">Reference proteome</keyword>
<evidence type="ECO:0000313" key="2">
    <source>
        <dbReference type="Proteomes" id="UP000053593"/>
    </source>
</evidence>
<accession>A0A0D0CH15</accession>
<proteinExistence type="predicted"/>
<dbReference type="Proteomes" id="UP000053593">
    <property type="component" value="Unassembled WGS sequence"/>
</dbReference>
<name>A0A0D0CH15_9AGAR</name>
<dbReference type="AlphaFoldDB" id="A0A0D0CH15"/>
<gene>
    <name evidence="1" type="ORF">GYMLUDRAFT_560043</name>
</gene>
<dbReference type="EMBL" id="KN834769">
    <property type="protein sequence ID" value="KIK61944.1"/>
    <property type="molecule type" value="Genomic_DNA"/>
</dbReference>
<sequence>MCPKHPNSDSTSHRVYSFLSSPSSTAVYALLDRIVRHPVWIPLSAHVFTGQIIPTLIVWQYFFFTNALPKTLALGSSMKTTTLPCSSSGRISCKFRRLSSSQHLKPSQCLVQRVSVRMLIPGYESEGRSDKGKEKDGRGR</sequence>
<evidence type="ECO:0000313" key="1">
    <source>
        <dbReference type="EMBL" id="KIK61944.1"/>
    </source>
</evidence>
<organism evidence="1 2">
    <name type="scientific">Collybiopsis luxurians FD-317 M1</name>
    <dbReference type="NCBI Taxonomy" id="944289"/>
    <lineage>
        <taxon>Eukaryota</taxon>
        <taxon>Fungi</taxon>
        <taxon>Dikarya</taxon>
        <taxon>Basidiomycota</taxon>
        <taxon>Agaricomycotina</taxon>
        <taxon>Agaricomycetes</taxon>
        <taxon>Agaricomycetidae</taxon>
        <taxon>Agaricales</taxon>
        <taxon>Marasmiineae</taxon>
        <taxon>Omphalotaceae</taxon>
        <taxon>Collybiopsis</taxon>
        <taxon>Collybiopsis luxurians</taxon>
    </lineage>
</organism>
<protein>
    <submittedName>
        <fullName evidence="1">Uncharacterized protein</fullName>
    </submittedName>
</protein>
<dbReference type="HOGENOM" id="CLU_1835383_0_0_1"/>
<reference evidence="1 2" key="1">
    <citation type="submission" date="2014-04" db="EMBL/GenBank/DDBJ databases">
        <title>Evolutionary Origins and Diversification of the Mycorrhizal Mutualists.</title>
        <authorList>
            <consortium name="DOE Joint Genome Institute"/>
            <consortium name="Mycorrhizal Genomics Consortium"/>
            <person name="Kohler A."/>
            <person name="Kuo A."/>
            <person name="Nagy L.G."/>
            <person name="Floudas D."/>
            <person name="Copeland A."/>
            <person name="Barry K.W."/>
            <person name="Cichocki N."/>
            <person name="Veneault-Fourrey C."/>
            <person name="LaButti K."/>
            <person name="Lindquist E.A."/>
            <person name="Lipzen A."/>
            <person name="Lundell T."/>
            <person name="Morin E."/>
            <person name="Murat C."/>
            <person name="Riley R."/>
            <person name="Ohm R."/>
            <person name="Sun H."/>
            <person name="Tunlid A."/>
            <person name="Henrissat B."/>
            <person name="Grigoriev I.V."/>
            <person name="Hibbett D.S."/>
            <person name="Martin F."/>
        </authorList>
    </citation>
    <scope>NUCLEOTIDE SEQUENCE [LARGE SCALE GENOMIC DNA]</scope>
    <source>
        <strain evidence="1 2">FD-317 M1</strain>
    </source>
</reference>